<dbReference type="Proteomes" id="UP001153269">
    <property type="component" value="Unassembled WGS sequence"/>
</dbReference>
<feature type="compositionally biased region" description="Polar residues" evidence="1">
    <location>
        <begin position="59"/>
        <end position="81"/>
    </location>
</feature>
<proteinExistence type="predicted"/>
<evidence type="ECO:0000313" key="2">
    <source>
        <dbReference type="EMBL" id="CAB1430337.1"/>
    </source>
</evidence>
<comment type="caution">
    <text evidence="2">The sequence shown here is derived from an EMBL/GenBank/DDBJ whole genome shotgun (WGS) entry which is preliminary data.</text>
</comment>
<gene>
    <name evidence="2" type="ORF">PLEPLA_LOCUS18319</name>
</gene>
<feature type="compositionally biased region" description="Basic and acidic residues" evidence="1">
    <location>
        <begin position="304"/>
        <end position="319"/>
    </location>
</feature>
<reference evidence="2" key="1">
    <citation type="submission" date="2020-03" db="EMBL/GenBank/DDBJ databases">
        <authorList>
            <person name="Weist P."/>
        </authorList>
    </citation>
    <scope>NUCLEOTIDE SEQUENCE</scope>
</reference>
<feature type="compositionally biased region" description="Basic and acidic residues" evidence="1">
    <location>
        <begin position="327"/>
        <end position="337"/>
    </location>
</feature>
<feature type="region of interest" description="Disordered" evidence="1">
    <location>
        <begin position="56"/>
        <end position="103"/>
    </location>
</feature>
<dbReference type="EMBL" id="CADEAL010001224">
    <property type="protein sequence ID" value="CAB1430337.1"/>
    <property type="molecule type" value="Genomic_DNA"/>
</dbReference>
<dbReference type="AlphaFoldDB" id="A0A9N7YKI5"/>
<sequence>MFFTDGITGLMGTLSKCVAPVCSPVSRARVQPWPQRHVGRSRRGFTCRLRLKLPDDSRVSGSDISAHTAQQQAPRSLTTAELGQRSAAEGREAGRTGAHAAERQKVFIKDTEVEGDKVMPVGVFVIPANPSSRCFISIPEESKNAYLSFAHSPLSPPPPYLPPSSISAPVTVDGLYGDAPHLLTGLRSAPIAPLTSLSAQTQVHAADSILELQQSQALARRGLLTKKTLISRNGLGEQLHIDREVTLVHTCELPAARECVSEDSEHVTAPSGHSQMSLLGVNVSSSSPTSFPRPRRGSSASGDIIRREESFDSKSEAARRLLSPRVRRAEEPGEAHAGRLKCSPLPEVRFRPEEICHPVPPF</sequence>
<evidence type="ECO:0000313" key="3">
    <source>
        <dbReference type="Proteomes" id="UP001153269"/>
    </source>
</evidence>
<evidence type="ECO:0000256" key="1">
    <source>
        <dbReference type="SAM" id="MobiDB-lite"/>
    </source>
</evidence>
<organism evidence="2 3">
    <name type="scientific">Pleuronectes platessa</name>
    <name type="common">European plaice</name>
    <dbReference type="NCBI Taxonomy" id="8262"/>
    <lineage>
        <taxon>Eukaryota</taxon>
        <taxon>Metazoa</taxon>
        <taxon>Chordata</taxon>
        <taxon>Craniata</taxon>
        <taxon>Vertebrata</taxon>
        <taxon>Euteleostomi</taxon>
        <taxon>Actinopterygii</taxon>
        <taxon>Neopterygii</taxon>
        <taxon>Teleostei</taxon>
        <taxon>Neoteleostei</taxon>
        <taxon>Acanthomorphata</taxon>
        <taxon>Carangaria</taxon>
        <taxon>Pleuronectiformes</taxon>
        <taxon>Pleuronectoidei</taxon>
        <taxon>Pleuronectidae</taxon>
        <taxon>Pleuronectes</taxon>
    </lineage>
</organism>
<protein>
    <submittedName>
        <fullName evidence="2">Uncharacterized protein</fullName>
    </submittedName>
</protein>
<feature type="compositionally biased region" description="Basic and acidic residues" evidence="1">
    <location>
        <begin position="88"/>
        <end position="103"/>
    </location>
</feature>
<feature type="region of interest" description="Disordered" evidence="1">
    <location>
        <begin position="264"/>
        <end position="339"/>
    </location>
</feature>
<name>A0A9N7YKI5_PLEPL</name>
<accession>A0A9N7YKI5</accession>
<keyword evidence="3" id="KW-1185">Reference proteome</keyword>